<reference evidence="1" key="1">
    <citation type="submission" date="2019-08" db="EMBL/GenBank/DDBJ databases">
        <authorList>
            <person name="Kucharzyk K."/>
            <person name="Murdoch R.W."/>
            <person name="Higgins S."/>
            <person name="Loffler F."/>
        </authorList>
    </citation>
    <scope>NUCLEOTIDE SEQUENCE</scope>
</reference>
<organism evidence="1">
    <name type="scientific">bioreactor metagenome</name>
    <dbReference type="NCBI Taxonomy" id="1076179"/>
    <lineage>
        <taxon>unclassified sequences</taxon>
        <taxon>metagenomes</taxon>
        <taxon>ecological metagenomes</taxon>
    </lineage>
</organism>
<accession>A0A645CMA6</accession>
<dbReference type="AlphaFoldDB" id="A0A645CMA6"/>
<protein>
    <submittedName>
        <fullName evidence="1">Uncharacterized protein</fullName>
    </submittedName>
</protein>
<gene>
    <name evidence="1" type="ORF">SDC9_125045</name>
</gene>
<name>A0A645CMA6_9ZZZZ</name>
<dbReference type="EMBL" id="VSSQ01028347">
    <property type="protein sequence ID" value="MPM78035.1"/>
    <property type="molecule type" value="Genomic_DNA"/>
</dbReference>
<evidence type="ECO:0000313" key="1">
    <source>
        <dbReference type="EMBL" id="MPM78035.1"/>
    </source>
</evidence>
<sequence length="109" mass="12091">MVQFQGFFVIFLFSKAEGEHISQDESESGISCFGFVFDLIDNRANKLLRTVLVHGHTISLEETECVVECPTDIPHLVGYPETILTEALVPIESRAAKGVFLAPVDPLIR</sequence>
<proteinExistence type="predicted"/>
<comment type="caution">
    <text evidence="1">The sequence shown here is derived from an EMBL/GenBank/DDBJ whole genome shotgun (WGS) entry which is preliminary data.</text>
</comment>